<evidence type="ECO:0000259" key="9">
    <source>
        <dbReference type="Pfam" id="PF05104"/>
    </source>
</evidence>
<dbReference type="GO" id="GO:0005789">
    <property type="term" value="C:endoplasmic reticulum membrane"/>
    <property type="evidence" value="ECO:0007669"/>
    <property type="project" value="UniProtKB-SubCell"/>
</dbReference>
<feature type="compositionally biased region" description="Basic residues" evidence="7">
    <location>
        <begin position="128"/>
        <end position="137"/>
    </location>
</feature>
<evidence type="ECO:0000256" key="2">
    <source>
        <dbReference type="ARBA" id="ARBA00022692"/>
    </source>
</evidence>
<protein>
    <submittedName>
        <fullName evidence="10">Kinectin 1</fullName>
    </submittedName>
</protein>
<dbReference type="PANTHER" id="PTHR18864:SF1">
    <property type="entry name" value="KINECTIN"/>
    <property type="match status" value="1"/>
</dbReference>
<name>A0A8C2K7V8_CYPCA</name>
<feature type="region of interest" description="Disordered" evidence="7">
    <location>
        <begin position="47"/>
        <end position="228"/>
    </location>
</feature>
<feature type="coiled-coil region" evidence="6">
    <location>
        <begin position="971"/>
        <end position="1095"/>
    </location>
</feature>
<keyword evidence="6" id="KW-0175">Coiled coil</keyword>
<proteinExistence type="predicted"/>
<dbReference type="Pfam" id="PF05104">
    <property type="entry name" value="Rib_recp_KP_reg"/>
    <property type="match status" value="1"/>
</dbReference>
<evidence type="ECO:0000256" key="6">
    <source>
        <dbReference type="SAM" id="Coils"/>
    </source>
</evidence>
<evidence type="ECO:0000256" key="1">
    <source>
        <dbReference type="ARBA" id="ARBA00004389"/>
    </source>
</evidence>
<feature type="region of interest" description="Disordered" evidence="7">
    <location>
        <begin position="240"/>
        <end position="327"/>
    </location>
</feature>
<feature type="compositionally biased region" description="Low complexity" evidence="7">
    <location>
        <begin position="288"/>
        <end position="302"/>
    </location>
</feature>
<evidence type="ECO:0000256" key="8">
    <source>
        <dbReference type="SAM" id="Phobius"/>
    </source>
</evidence>
<keyword evidence="4 8" id="KW-1133">Transmembrane helix</keyword>
<feature type="compositionally biased region" description="Gly residues" evidence="7">
    <location>
        <begin position="71"/>
        <end position="81"/>
    </location>
</feature>
<evidence type="ECO:0000313" key="11">
    <source>
        <dbReference type="Proteomes" id="UP000694701"/>
    </source>
</evidence>
<keyword evidence="3" id="KW-0256">Endoplasmic reticulum</keyword>
<feature type="compositionally biased region" description="Basic and acidic residues" evidence="7">
    <location>
        <begin position="47"/>
        <end position="58"/>
    </location>
</feature>
<feature type="compositionally biased region" description="Low complexity" evidence="7">
    <location>
        <begin position="138"/>
        <end position="160"/>
    </location>
</feature>
<feature type="compositionally biased region" description="Basic and acidic residues" evidence="7">
    <location>
        <begin position="208"/>
        <end position="217"/>
    </location>
</feature>
<dbReference type="InterPro" id="IPR007794">
    <property type="entry name" value="Rib_rcpt_KP"/>
</dbReference>
<dbReference type="InterPro" id="IPR024854">
    <property type="entry name" value="Kinectin"/>
</dbReference>
<evidence type="ECO:0000313" key="10">
    <source>
        <dbReference type="Ensembl" id="ENSCCRP00020105168.1"/>
    </source>
</evidence>
<evidence type="ECO:0000256" key="5">
    <source>
        <dbReference type="ARBA" id="ARBA00023136"/>
    </source>
</evidence>
<feature type="compositionally biased region" description="Basic and acidic residues" evidence="7">
    <location>
        <begin position="318"/>
        <end position="327"/>
    </location>
</feature>
<feature type="compositionally biased region" description="Pro residues" evidence="7">
    <location>
        <begin position="186"/>
        <end position="196"/>
    </location>
</feature>
<reference evidence="10" key="1">
    <citation type="submission" date="2025-08" db="UniProtKB">
        <authorList>
            <consortium name="Ensembl"/>
        </authorList>
    </citation>
    <scope>IDENTIFICATION</scope>
</reference>
<evidence type="ECO:0000256" key="4">
    <source>
        <dbReference type="ARBA" id="ARBA00022989"/>
    </source>
</evidence>
<feature type="domain" description="Ribosome receptor lysine/proline rich" evidence="9">
    <location>
        <begin position="31"/>
        <end position="177"/>
    </location>
</feature>
<dbReference type="GO" id="GO:0007018">
    <property type="term" value="P:microtubule-based movement"/>
    <property type="evidence" value="ECO:0007669"/>
    <property type="project" value="InterPro"/>
</dbReference>
<feature type="coiled-coil region" evidence="6">
    <location>
        <begin position="769"/>
        <end position="926"/>
    </location>
</feature>
<dbReference type="Proteomes" id="UP000694701">
    <property type="component" value="Unplaced"/>
</dbReference>
<dbReference type="AlphaFoldDB" id="A0A8C2K7V8"/>
<evidence type="ECO:0000256" key="7">
    <source>
        <dbReference type="SAM" id="MobiDB-lite"/>
    </source>
</evidence>
<dbReference type="Ensembl" id="ENSCCRT00020114874.1">
    <property type="protein sequence ID" value="ENSCCRP00020105168.1"/>
    <property type="gene ID" value="ENSCCRG00020047978.1"/>
</dbReference>
<sequence length="1184" mass="132980">MALDMADSQYLLILAPSLVIALMFLFFWLFMKETSYDEVLARQKRDLKLPPAKPDTRKKNEKKKNKKKEAGGNGVGGGGGGESEEDLRDFDTSDVTSPTSNEEDSEAVPVSPPVAAPVLAEPTSGIRERKKKEKKPKASPAAVPTLVPLSRTTPTTPPASEEAEVNGSKPAVRKEQPLPLTKQSSPPQPQATPPAPTETTSKKKAKKQKSESEEHPPVVKPDLSPPVVKKVEPVIIEVEIKAKDGAAPVATAAPPTASSGSGRRKKKQKVEPVVTVDEAHVQSSAPVTDSTTSTNHQSNQNNEAPPPAPAPTKHGKKQKSDTNKENSEVKLKELQASLSGLVLSDCDVVSLVSLLRDKSPNALDSWYKTAAKFEPSAQQLAEKDRLLSTLQEEVSITKGKVKQLSQELQAEKQKTGRVESVLHEHRVAREKDIMQVKAQSYQEMQIKFQQFREQLEGQIARLQQENSILRDAVERCSTTNQMENKQSSELNKLHSECNGLMKELAETKNKLQQEELQRKSLEVNYKQNMSQLEVPAKPYISSRNTSYPTVHNALIYCLGQGRHLSRVWNSAYIKQNISFKVYSGSLKDCLKNQRQAVNSGSLISCCILLTNNNSSALLAEKELQRKSLEDSLNAERSSSAGRETKMQAIHNENLTLKTDLQNLQAQISEQAVSVDQLKQSLQQRDDKVRVVENLLESSLIQVANKEAELKAVKNECESLKQQQLEAVQKQTSEQVASLKYFNFDLIRILEKDEKIRSVEESLQSAVDKESERKKAVEDLQQQVETLNTELAQLRSREAQESSSDLNAKLQELHAQLTAKDQDVERLQRELDKEVQQQQVRVLGHSYQMLAEKDQRLTELQEELLELRESVELHRMKNNELREKNWSAMEALSATETILQGKLAKSAKEHQTELESTEAECRALLHSFLPHVPLPTEQNHQQWLQMFETSVRESLSGELTSGPASGALAEKLKEAEEAQKVLQKDCETYKKVLAETEGSLQRLQSSVEQEETRWREKLEQSQTDLREMTQRVIALEQEVDRLSSDGDVESLRRDKQHLEAELERAEHESATYVSEVRELKTRLTETLCKLEMEESERQKVAGDLYKAQQSLESIQAEIIKEAGQADLIETSSLTQTEEIDRKEKMTAGLNQTVQELQELLQSVNRQLTKGNERDDGDKLYSNYKL</sequence>
<comment type="subcellular location">
    <subcellularLocation>
        <location evidence="1">Endoplasmic reticulum membrane</location>
        <topology evidence="1">Single-pass membrane protein</topology>
    </subcellularLocation>
</comment>
<dbReference type="PANTHER" id="PTHR18864">
    <property type="entry name" value="KINECTIN"/>
    <property type="match status" value="1"/>
</dbReference>
<evidence type="ECO:0000256" key="3">
    <source>
        <dbReference type="ARBA" id="ARBA00022824"/>
    </source>
</evidence>
<feature type="coiled-coil region" evidence="6">
    <location>
        <begin position="452"/>
        <end position="531"/>
    </location>
</feature>
<feature type="compositionally biased region" description="Low complexity" evidence="7">
    <location>
        <begin position="245"/>
        <end position="261"/>
    </location>
</feature>
<organism evidence="10 11">
    <name type="scientific">Cyprinus carpio</name>
    <name type="common">Common carp</name>
    <dbReference type="NCBI Taxonomy" id="7962"/>
    <lineage>
        <taxon>Eukaryota</taxon>
        <taxon>Metazoa</taxon>
        <taxon>Chordata</taxon>
        <taxon>Craniata</taxon>
        <taxon>Vertebrata</taxon>
        <taxon>Euteleostomi</taxon>
        <taxon>Actinopterygii</taxon>
        <taxon>Neopterygii</taxon>
        <taxon>Teleostei</taxon>
        <taxon>Ostariophysi</taxon>
        <taxon>Cypriniformes</taxon>
        <taxon>Cyprinidae</taxon>
        <taxon>Cyprininae</taxon>
        <taxon>Cyprinus</taxon>
    </lineage>
</organism>
<dbReference type="GO" id="GO:0019894">
    <property type="term" value="F:kinesin binding"/>
    <property type="evidence" value="ECO:0007669"/>
    <property type="project" value="InterPro"/>
</dbReference>
<accession>A0A8C2K7V8</accession>
<feature type="transmembrane region" description="Helical" evidence="8">
    <location>
        <begin position="12"/>
        <end position="31"/>
    </location>
</feature>
<dbReference type="GO" id="GO:0015031">
    <property type="term" value="P:protein transport"/>
    <property type="evidence" value="ECO:0007669"/>
    <property type="project" value="InterPro"/>
</dbReference>
<keyword evidence="5 8" id="KW-0472">Membrane</keyword>
<feature type="coiled-coil region" evidence="6">
    <location>
        <begin position="387"/>
        <end position="414"/>
    </location>
</feature>
<feature type="region of interest" description="Disordered" evidence="7">
    <location>
        <begin position="1164"/>
        <end position="1184"/>
    </location>
</feature>
<feature type="coiled-coil region" evidence="6">
    <location>
        <begin position="618"/>
        <end position="729"/>
    </location>
</feature>
<keyword evidence="2 8" id="KW-0812">Transmembrane</keyword>